<dbReference type="SUPFAM" id="SSF56988">
    <property type="entry name" value="Anthrax protective antigen"/>
    <property type="match status" value="1"/>
</dbReference>
<keyword evidence="2" id="KW-0812">Transmembrane</keyword>
<evidence type="ECO:0000259" key="3">
    <source>
        <dbReference type="PROSITE" id="PS51820"/>
    </source>
</evidence>
<dbReference type="RefSeq" id="WP_282335498.1">
    <property type="nucleotide sequence ID" value="NZ_JASBRG010000007.1"/>
</dbReference>
<reference evidence="4 5" key="1">
    <citation type="submission" date="2023-05" db="EMBL/GenBank/DDBJ databases">
        <title>Genome sequence of Pinibacter sp. MAH-24.</title>
        <authorList>
            <person name="Huq M.A."/>
        </authorList>
    </citation>
    <scope>NUCLEOTIDE SEQUENCE [LARGE SCALE GENOMIC DNA]</scope>
    <source>
        <strain evidence="4 5">MAH-24</strain>
    </source>
</reference>
<name>A0ABT6RG89_9BACT</name>
<evidence type="ECO:0000256" key="1">
    <source>
        <dbReference type="SAM" id="MobiDB-lite"/>
    </source>
</evidence>
<evidence type="ECO:0000256" key="2">
    <source>
        <dbReference type="SAM" id="Phobius"/>
    </source>
</evidence>
<dbReference type="PROSITE" id="PS51820">
    <property type="entry name" value="PA14"/>
    <property type="match status" value="1"/>
</dbReference>
<feature type="compositionally biased region" description="Polar residues" evidence="1">
    <location>
        <begin position="109"/>
        <end position="119"/>
    </location>
</feature>
<dbReference type="Proteomes" id="UP001226434">
    <property type="component" value="Unassembled WGS sequence"/>
</dbReference>
<protein>
    <recommendedName>
        <fullName evidence="3">PA14 domain-containing protein</fullName>
    </recommendedName>
</protein>
<evidence type="ECO:0000313" key="5">
    <source>
        <dbReference type="Proteomes" id="UP001226434"/>
    </source>
</evidence>
<keyword evidence="5" id="KW-1185">Reference proteome</keyword>
<proteinExistence type="predicted"/>
<feature type="region of interest" description="Disordered" evidence="1">
    <location>
        <begin position="91"/>
        <end position="119"/>
    </location>
</feature>
<sequence>MLQLLGERYKKQIAFFLVNIFYMGFLGQLQAGLLAAPIGNFKSHFDFKSKRLILPGDNDSGAENIFSVHAGKTKTKLNPLPDEYSVSKDVAQITESNKRESSPAIGPSQPESSTFQSAGTDNMVDLFSGNFSYNIPLMDVGGYPVSIHYNSGITMDQEASWVGLGWNINPGSITRNMRGLPDDFNGTDSITKTETIKTNKTVSVDGGFSVEIVGLKQVVKSAKFGAGVSSTLGVRYNNYMGWGIESSITPTVSSSISGGANTAGKLTASLSIANNTMYGPSISPSLFASLGDKNNSKSVSLGIGTSYNNRTGISGLQLDAGYKQAPKSYQNAKASLSGMDLHLSSYISFAVPSYTPTITMPMRNTAYSFTGKVTGEIWGLAPGISITGAVQQQEIPDKYKIRKMPAYGYMNYTRAKDDVNALMDFNREKDLTFNSESTPHIAVPVYTPDLFQISGEGTGGMFRAYRGDLGYIRDHKMETESGSDKLSTEVGLGDYVHVGADLMKVDASTTNSAWKDDNKLASNLTFKDDDTTFESAYFKNPGEQTAVDRNFYAAVGDDDLIRASLTGSGENVSLDSKFEKVRGGAFINGNVNVATAITRKERDKRTQLITYLTAEQADKYGFNKKILSYPENEFGKPSMINPGGDTSCMTGIKVIDRIGSIRKGNHLSEIDVLGNDGKKYVYGIPVYNTMQQDVTFSVKPSPTNMNKGWINYDPTDASLANKSGKDNYYSNEQTPAYAHSFLLTEILSPDYVDIRGDGVTDDDLGDAIRFNYTQVCSEKDPFQWRIPYTKDSFMANYNEGFKSESRDDKGSYTFGKKELWYLNTIESKNFIAVFTTSKERKDVINIKDSTGGFDYNESKAQRRLKQIDLYSKADWVKNGNSARPVKTVYFDYDYSLCKAVTGVDSTGKLTLTKISFSYSNGKKKNPYLFTYGGKNPDYNPASYDRWGNYKDMSGNPVSAKTTALNNYDYPYLVQDSTVAASNATAWNLTDIQTPAGGKMKITYESDDYGYVQNKRASRLFDIRGFAASPTGTPTKYIYGDAQLNEKLYVMARVPVAVTKPQEVKELYLQGITKLFFKLNVPMPADKWGNGNEWIPLYADIADAGVVSGGDNKTIWIKVKDVDGVSPFKKVAMQFLRLNLPSKAYPNSETGDDVNFKDMVKVIFSSMSGYLQMFSKFEAVAANNGWCKEVFLGNSFVRLDEPTLKRYGGGSRVKRIEIFDSWNKMTAGQQQDASYGQEYMYTTSQIVNGVAATVSSGVACYEPQIGGDENPFRIAKELSEKTNLLAPVNLMYSEEPIGESFFPAPMVGYSKVRTRTIHSNNKSANGWSETEFYTSKDFPTAVEMTPLDGSGKKPFRSSPLGQFLKIESRQYMNLSQGFKVELNDMNGKMKSQASYAEIDPANPIAYTRYYYKVDDNNADHKHLNNEVGVILGNKGEISPGMVGKDIEVMVDLRQQLSQTTSLNLGVNVDVVAAGVWPLPLPSAIPFPQKETMRFRSAAVVKIINRYGLLDSVVQMDKGSIVSTKNVIWDGESGQVVVSRTNNEFNDPVYNVNYPAYWAYDGMAPAYKNIGIDLAKTTNVRKQLKIIRGKLFDYDDNPLPNWEAFFKSGDEIIVQRGLEEDVQQLTPMAMDIPVTSDPTLCGDPKWRAPIKQYIKLWAIDASIGKEHNQGIYFIDQEGRPYSCKEIKEFRIIRSGRRNMMAAAAGSLVSLANPIRTVNGIDKIQIDAQTNVLQASAATYKDLWKVVNHWYVKDTPYIVTRNFTTTLQPTVTILKDQNGTFSYSNNAGYIVSSFFYLGRIKGLCGRHSFGTSSQSIINFPIEKIPKDAVIANATLNLSPYAPQDVFPIVTVGRGACGTKRNSFDWGKNTAYYANLFYLPQSQTSAAAKLSRITSTWTSSLQLTVPTTTDNNVAITQDNFTNLNCTGLVKDVFTRENFGFLFKEDVMSPNNETEDQNNFLSFCNTDNISNNSTGNGFVCDNSGVYCKTCSVSNLKINYNKSVDSVGQICKQFISDTVVNPYRFGILGNWHVDRSYAYYSDRDERKENDLSSAVVYTRTGGTLAGFKPFWSFGGDVMAATADTTQWNWTSAENFFNRKGYEMENYDALYRYNSGQYGYNQQLAIAATQNAKNRETFFDGLEDYDYKTNKCNYLCKDARTFDGFTITNADAHTGLYSLSLAAGQSKSITLPLTASADTAAALSIKVDSSLVPRGTVIPKGTGLTGYYVAGDNNQSLTRTDASINFNWAVNQAPDPGLPANGWLTINWVGKLQVPENDTYTFYIDYHDGRTVNYIMTVNGVQVVSLGTATVPVFLEKGKLYDIAIYATTERSHKFWTGTDNIAFNFSALWSREKGFTKTLIPTGAMYPIGADTSGSFKVQNFYCVKLNSVKPQSVILPKTAPIKGSQSLITAWVKVKDDNTNTANVDGLAPIKIQYAGLSGSDATLAPTGVRIEGWQRYEAVTKIPASATNMQLVFQPGTRNILVDDIRIHPYNSNMKSFVYDPVSLKLMAELDENNYATFYEYDDEGNLMRLKKETERGVMTIKETRSNTQTAL</sequence>
<feature type="transmembrane region" description="Helical" evidence="2">
    <location>
        <begin position="12"/>
        <end position="36"/>
    </location>
</feature>
<dbReference type="Gene3D" id="3.90.182.10">
    <property type="entry name" value="Toxin - Anthrax Protective Antigen,domain 1"/>
    <property type="match status" value="1"/>
</dbReference>
<evidence type="ECO:0000313" key="4">
    <source>
        <dbReference type="EMBL" id="MDI3321390.1"/>
    </source>
</evidence>
<comment type="caution">
    <text evidence="4">The sequence shown here is derived from an EMBL/GenBank/DDBJ whole genome shotgun (WGS) entry which is preliminary data.</text>
</comment>
<dbReference type="EMBL" id="JASBRG010000007">
    <property type="protein sequence ID" value="MDI3321390.1"/>
    <property type="molecule type" value="Genomic_DNA"/>
</dbReference>
<keyword evidence="2" id="KW-0472">Membrane</keyword>
<gene>
    <name evidence="4" type="ORF">QJ048_16465</name>
</gene>
<dbReference type="InterPro" id="IPR037524">
    <property type="entry name" value="PA14/GLEYA"/>
</dbReference>
<accession>A0ABT6RG89</accession>
<organism evidence="4 5">
    <name type="scientific">Pinibacter soli</name>
    <dbReference type="NCBI Taxonomy" id="3044211"/>
    <lineage>
        <taxon>Bacteria</taxon>
        <taxon>Pseudomonadati</taxon>
        <taxon>Bacteroidota</taxon>
        <taxon>Chitinophagia</taxon>
        <taxon>Chitinophagales</taxon>
        <taxon>Chitinophagaceae</taxon>
        <taxon>Pinibacter</taxon>
    </lineage>
</organism>
<keyword evidence="2" id="KW-1133">Transmembrane helix</keyword>
<feature type="domain" description="PA14" evidence="3">
    <location>
        <begin position="2212"/>
        <end position="2358"/>
    </location>
</feature>